<protein>
    <submittedName>
        <fullName evidence="1">Uncharacterized protein</fullName>
    </submittedName>
</protein>
<sequence length="128" mass="14205">MENQSGNLFQGHCRHDTFLHFSLTHIAGLAVSCHTNGHSWPVEVAQDLVVRSPDSYVGCRYGVMDADFTYTRNGIGRTTCLKLIFFPGSPNLRYTMPSFFSRETVFFPLRAVISAPTSPLSSHPPVQG</sequence>
<accession>A0AAV3YVI6</accession>
<comment type="caution">
    <text evidence="1">The sequence shown here is derived from an EMBL/GenBank/DDBJ whole genome shotgun (WGS) entry which is preliminary data.</text>
</comment>
<organism evidence="1 2">
    <name type="scientific">Plakobranchus ocellatus</name>
    <dbReference type="NCBI Taxonomy" id="259542"/>
    <lineage>
        <taxon>Eukaryota</taxon>
        <taxon>Metazoa</taxon>
        <taxon>Spiralia</taxon>
        <taxon>Lophotrochozoa</taxon>
        <taxon>Mollusca</taxon>
        <taxon>Gastropoda</taxon>
        <taxon>Heterobranchia</taxon>
        <taxon>Euthyneura</taxon>
        <taxon>Panpulmonata</taxon>
        <taxon>Sacoglossa</taxon>
        <taxon>Placobranchoidea</taxon>
        <taxon>Plakobranchidae</taxon>
        <taxon>Plakobranchus</taxon>
    </lineage>
</organism>
<dbReference type="AlphaFoldDB" id="A0AAV3YVI6"/>
<dbReference type="EMBL" id="BLXT01001517">
    <property type="protein sequence ID" value="GFN86397.1"/>
    <property type="molecule type" value="Genomic_DNA"/>
</dbReference>
<dbReference type="Proteomes" id="UP000735302">
    <property type="component" value="Unassembled WGS sequence"/>
</dbReference>
<reference evidence="1 2" key="1">
    <citation type="journal article" date="2021" name="Elife">
        <title>Chloroplast acquisition without the gene transfer in kleptoplastic sea slugs, Plakobranchus ocellatus.</title>
        <authorList>
            <person name="Maeda T."/>
            <person name="Takahashi S."/>
            <person name="Yoshida T."/>
            <person name="Shimamura S."/>
            <person name="Takaki Y."/>
            <person name="Nagai Y."/>
            <person name="Toyoda A."/>
            <person name="Suzuki Y."/>
            <person name="Arimoto A."/>
            <person name="Ishii H."/>
            <person name="Satoh N."/>
            <person name="Nishiyama T."/>
            <person name="Hasebe M."/>
            <person name="Maruyama T."/>
            <person name="Minagawa J."/>
            <person name="Obokata J."/>
            <person name="Shigenobu S."/>
        </authorList>
    </citation>
    <scope>NUCLEOTIDE SEQUENCE [LARGE SCALE GENOMIC DNA]</scope>
</reference>
<proteinExistence type="predicted"/>
<gene>
    <name evidence="1" type="ORF">PoB_001290300</name>
</gene>
<name>A0AAV3YVI6_9GAST</name>
<evidence type="ECO:0000313" key="2">
    <source>
        <dbReference type="Proteomes" id="UP000735302"/>
    </source>
</evidence>
<evidence type="ECO:0000313" key="1">
    <source>
        <dbReference type="EMBL" id="GFN86397.1"/>
    </source>
</evidence>
<keyword evidence="2" id="KW-1185">Reference proteome</keyword>